<dbReference type="InterPro" id="IPR005325">
    <property type="entry name" value="DUF308_memb"/>
</dbReference>
<feature type="transmembrane region" description="Helical" evidence="1">
    <location>
        <begin position="63"/>
        <end position="86"/>
    </location>
</feature>
<keyword evidence="1" id="KW-0812">Transmembrane</keyword>
<proteinExistence type="predicted"/>
<dbReference type="PANTHER" id="PTHR34989">
    <property type="entry name" value="PROTEIN HDED"/>
    <property type="match status" value="1"/>
</dbReference>
<evidence type="ECO:0008006" key="4">
    <source>
        <dbReference type="Google" id="ProtNLM"/>
    </source>
</evidence>
<dbReference type="Proteomes" id="UP000437824">
    <property type="component" value="Unassembled WGS sequence"/>
</dbReference>
<accession>A0A844GD64</accession>
<dbReference type="InterPro" id="IPR052712">
    <property type="entry name" value="Acid_resist_chaperone_HdeD"/>
</dbReference>
<keyword evidence="1" id="KW-0472">Membrane</keyword>
<feature type="transmembrane region" description="Helical" evidence="1">
    <location>
        <begin position="38"/>
        <end position="56"/>
    </location>
</feature>
<feature type="transmembrane region" description="Helical" evidence="1">
    <location>
        <begin position="92"/>
        <end position="113"/>
    </location>
</feature>
<sequence>MEAIRQLKIAKNGYIIMSLLFVILGICLIIWPDCSLKLFCTLIGIMLIAYGCIKIVGYFSKDYYCLAFQFDLAFGILLIAVGAIIIARREQVVNLIFAIFGILTLADALFKIQMSMDAKRFGLSLWWRILVVAVLTGILGVLLLIRPFDAAEIMMILVGVSFLFEGILNLCVAIYTIKILENRRPDIIDMDDFEKR</sequence>
<evidence type="ECO:0000313" key="3">
    <source>
        <dbReference type="Proteomes" id="UP000437824"/>
    </source>
</evidence>
<reference evidence="2 3" key="1">
    <citation type="submission" date="2019-11" db="EMBL/GenBank/DDBJ databases">
        <title>Draft genome sequence of Blautia luti DSM 14534T, isolated from human stool.</title>
        <authorList>
            <person name="Ortiz R."/>
            <person name="Melis-Arcos F."/>
            <person name="Covarrubias P."/>
            <person name="Cardenas J.P."/>
            <person name="Perez-Donoso J."/>
            <person name="Almonacid D."/>
        </authorList>
    </citation>
    <scope>NUCLEOTIDE SEQUENCE [LARGE SCALE GENOMIC DNA]</scope>
    <source>
        <strain evidence="2 3">DSM 14534</strain>
    </source>
</reference>
<dbReference type="GO" id="GO:0005886">
    <property type="term" value="C:plasma membrane"/>
    <property type="evidence" value="ECO:0007669"/>
    <property type="project" value="TreeGrafter"/>
</dbReference>
<dbReference type="AlphaFoldDB" id="A0A844GD64"/>
<organism evidence="2 3">
    <name type="scientific">Blautia luti DSM 14534 = JCM 17040</name>
    <dbReference type="NCBI Taxonomy" id="649762"/>
    <lineage>
        <taxon>Bacteria</taxon>
        <taxon>Bacillati</taxon>
        <taxon>Bacillota</taxon>
        <taxon>Clostridia</taxon>
        <taxon>Lachnospirales</taxon>
        <taxon>Lachnospiraceae</taxon>
        <taxon>Blautia</taxon>
    </lineage>
</organism>
<dbReference type="RefSeq" id="WP_118509194.1">
    <property type="nucleotide sequence ID" value="NZ_WMBC01000001.1"/>
</dbReference>
<dbReference type="PANTHER" id="PTHR34989:SF1">
    <property type="entry name" value="PROTEIN HDED"/>
    <property type="match status" value="1"/>
</dbReference>
<name>A0A844GD64_9FIRM</name>
<dbReference type="Pfam" id="PF03729">
    <property type="entry name" value="DUF308"/>
    <property type="match status" value="2"/>
</dbReference>
<feature type="transmembrane region" description="Helical" evidence="1">
    <location>
        <begin position="125"/>
        <end position="145"/>
    </location>
</feature>
<gene>
    <name evidence="2" type="ORF">GKZ57_01255</name>
</gene>
<evidence type="ECO:0000313" key="2">
    <source>
        <dbReference type="EMBL" id="MTD59926.1"/>
    </source>
</evidence>
<protein>
    <recommendedName>
        <fullName evidence="4">DUF308 domain-containing protein</fullName>
    </recommendedName>
</protein>
<keyword evidence="1" id="KW-1133">Transmembrane helix</keyword>
<feature type="transmembrane region" description="Helical" evidence="1">
    <location>
        <begin position="151"/>
        <end position="175"/>
    </location>
</feature>
<dbReference type="EMBL" id="WMBC01000001">
    <property type="protein sequence ID" value="MTD59926.1"/>
    <property type="molecule type" value="Genomic_DNA"/>
</dbReference>
<evidence type="ECO:0000256" key="1">
    <source>
        <dbReference type="SAM" id="Phobius"/>
    </source>
</evidence>
<feature type="transmembrane region" description="Helical" evidence="1">
    <location>
        <begin position="12"/>
        <end position="32"/>
    </location>
</feature>
<comment type="caution">
    <text evidence="2">The sequence shown here is derived from an EMBL/GenBank/DDBJ whole genome shotgun (WGS) entry which is preliminary data.</text>
</comment>